<keyword evidence="2 6" id="KW-0031">Aminopeptidase</keyword>
<feature type="binding site" evidence="6">
    <location>
        <position position="190"/>
    </location>
    <ligand>
        <name>a divalent metal cation</name>
        <dbReference type="ChEBI" id="CHEBI:60240"/>
        <label>2</label>
        <note>catalytic</note>
    </ligand>
</feature>
<dbReference type="EC" id="3.4.11.18" evidence="6 7"/>
<dbReference type="InterPro" id="IPR001714">
    <property type="entry name" value="Pept_M24_MAP"/>
</dbReference>
<feature type="binding site" evidence="6">
    <location>
        <position position="164"/>
    </location>
    <ligand>
        <name>substrate</name>
    </ligand>
</feature>
<dbReference type="SUPFAM" id="SSF55920">
    <property type="entry name" value="Creatinase/aminopeptidase"/>
    <property type="match status" value="1"/>
</dbReference>
<comment type="similarity">
    <text evidence="6">Belongs to the peptidase M24A family. Methionine aminopeptidase type 1 subfamily.</text>
</comment>
<evidence type="ECO:0000256" key="7">
    <source>
        <dbReference type="RuleBase" id="RU003653"/>
    </source>
</evidence>
<keyword evidence="4 6" id="KW-0479">Metal-binding</keyword>
<dbReference type="InterPro" id="IPR002467">
    <property type="entry name" value="Pept_M24A_MAP1"/>
</dbReference>
<feature type="binding site" evidence="6">
    <location>
        <position position="83"/>
    </location>
    <ligand>
        <name>a divalent metal cation</name>
        <dbReference type="ChEBI" id="CHEBI:60240"/>
        <label>1</label>
    </ligand>
</feature>
<evidence type="ECO:0000256" key="3">
    <source>
        <dbReference type="ARBA" id="ARBA00022670"/>
    </source>
</evidence>
<dbReference type="InterPro" id="IPR036005">
    <property type="entry name" value="Creatinase/aminopeptidase-like"/>
</dbReference>
<evidence type="ECO:0000256" key="2">
    <source>
        <dbReference type="ARBA" id="ARBA00022438"/>
    </source>
</evidence>
<dbReference type="GO" id="GO:0006508">
    <property type="term" value="P:proteolysis"/>
    <property type="evidence" value="ECO:0007669"/>
    <property type="project" value="UniProtKB-KW"/>
</dbReference>
<dbReference type="Proteomes" id="UP000252355">
    <property type="component" value="Unassembled WGS sequence"/>
</dbReference>
<evidence type="ECO:0000256" key="4">
    <source>
        <dbReference type="ARBA" id="ARBA00022723"/>
    </source>
</evidence>
<name>A0A367ZKD5_9BACT</name>
<sequence>MEANGSLLATILEGVKQLAKPGVSTLELDRFAEDGIRRAGAVPAFKGYRGYKATLCTSLNHEVVHGIPSKKRILAEGDILSVDIGLMKDGLFADMAVTIPIGTVSEEVLRFLRVSEESLEAAIRKAWPGNRLGDISHAVQSHVERHGYSVVRDYVGHGLGYALHEEPVVPNFGKPGTGPRLEPGMVLAIEPMVNMGGYEVQTLSDGWTVVTVDGSLSAHFEHSVAVTESGPRVLTQHPGKGKKGDVSTA</sequence>
<evidence type="ECO:0000256" key="6">
    <source>
        <dbReference type="HAMAP-Rule" id="MF_01974"/>
    </source>
</evidence>
<feature type="binding site" evidence="6">
    <location>
        <position position="65"/>
    </location>
    <ligand>
        <name>substrate</name>
    </ligand>
</feature>
<proteinExistence type="inferred from homology"/>
<dbReference type="AlphaFoldDB" id="A0A367ZKD5"/>
<feature type="binding site" evidence="6">
    <location>
        <position position="94"/>
    </location>
    <ligand>
        <name>a divalent metal cation</name>
        <dbReference type="ChEBI" id="CHEBI:60240"/>
        <label>1</label>
    </ligand>
</feature>
<dbReference type="PROSITE" id="PS00680">
    <property type="entry name" value="MAP_1"/>
    <property type="match status" value="1"/>
</dbReference>
<dbReference type="Pfam" id="PF00557">
    <property type="entry name" value="Peptidase_M24"/>
    <property type="match status" value="1"/>
</dbReference>
<dbReference type="PANTHER" id="PTHR43330">
    <property type="entry name" value="METHIONINE AMINOPEPTIDASE"/>
    <property type="match status" value="1"/>
</dbReference>
<feature type="binding site" evidence="6">
    <location>
        <position position="221"/>
    </location>
    <ligand>
        <name>a divalent metal cation</name>
        <dbReference type="ChEBI" id="CHEBI:60240"/>
        <label>1</label>
    </ligand>
</feature>
<dbReference type="InterPro" id="IPR000994">
    <property type="entry name" value="Pept_M24"/>
</dbReference>
<organism evidence="10 11">
    <name type="scientific">Candidatus Ozemobacter sibiricus</name>
    <dbReference type="NCBI Taxonomy" id="2268124"/>
    <lineage>
        <taxon>Bacteria</taxon>
        <taxon>Candidatus Ozemobacteria</taxon>
        <taxon>Candidatus Ozemobacterales</taxon>
        <taxon>Candidatus Ozemobacteraceae</taxon>
        <taxon>Candidatus Ozemobacter</taxon>
    </lineage>
</organism>
<dbReference type="PANTHER" id="PTHR43330:SF27">
    <property type="entry name" value="METHIONINE AMINOPEPTIDASE"/>
    <property type="match status" value="1"/>
</dbReference>
<dbReference type="CDD" id="cd01086">
    <property type="entry name" value="MetAP1"/>
    <property type="match status" value="1"/>
</dbReference>
<evidence type="ECO:0000259" key="9">
    <source>
        <dbReference type="Pfam" id="PF00557"/>
    </source>
</evidence>
<dbReference type="GO" id="GO:0046872">
    <property type="term" value="F:metal ion binding"/>
    <property type="evidence" value="ECO:0007669"/>
    <property type="project" value="UniProtKB-UniRule"/>
</dbReference>
<keyword evidence="5 6" id="KW-0378">Hydrolase</keyword>
<accession>A0A367ZKD5</accession>
<dbReference type="HAMAP" id="MF_01974">
    <property type="entry name" value="MetAP_1"/>
    <property type="match status" value="1"/>
</dbReference>
<evidence type="ECO:0000313" key="10">
    <source>
        <dbReference type="EMBL" id="RCK78500.1"/>
    </source>
</evidence>
<evidence type="ECO:0000256" key="1">
    <source>
        <dbReference type="ARBA" id="ARBA00002521"/>
    </source>
</evidence>
<dbReference type="GO" id="GO:0004239">
    <property type="term" value="F:initiator methionyl aminopeptidase activity"/>
    <property type="evidence" value="ECO:0007669"/>
    <property type="project" value="UniProtKB-UniRule"/>
</dbReference>
<dbReference type="EMBL" id="QOQW01000022">
    <property type="protein sequence ID" value="RCK78500.1"/>
    <property type="molecule type" value="Genomic_DNA"/>
</dbReference>
<comment type="function">
    <text evidence="1 6">Removes the N-terminal methionine from nascent proteins. The N-terminal methionine is often cleaved when the second residue in the primary sequence is small and uncharged (Met-Ala-, Cys, Gly, Pro, Ser, Thr, or Val). Requires deformylation of the N(alpha)-formylated initiator methionine before it can be hydrolyzed.</text>
</comment>
<dbReference type="GO" id="GO:0005829">
    <property type="term" value="C:cytosol"/>
    <property type="evidence" value="ECO:0007669"/>
    <property type="project" value="TreeGrafter"/>
</dbReference>
<dbReference type="Gene3D" id="3.90.230.10">
    <property type="entry name" value="Creatinase/methionine aminopeptidase superfamily"/>
    <property type="match status" value="1"/>
</dbReference>
<feature type="binding site" evidence="6">
    <location>
        <position position="221"/>
    </location>
    <ligand>
        <name>a divalent metal cation</name>
        <dbReference type="ChEBI" id="CHEBI:60240"/>
        <label>2</label>
        <note>catalytic</note>
    </ligand>
</feature>
<feature type="domain" description="Peptidase M24" evidence="9">
    <location>
        <begin position="5"/>
        <end position="228"/>
    </location>
</feature>
<comment type="subunit">
    <text evidence="6">Monomer.</text>
</comment>
<keyword evidence="3 6" id="KW-0645">Protease</keyword>
<protein>
    <recommendedName>
        <fullName evidence="6 7">Methionine aminopeptidase</fullName>
        <shortName evidence="6">MAP</shortName>
        <shortName evidence="6">MetAP</shortName>
        <ecNumber evidence="6 7">3.4.11.18</ecNumber>
    </recommendedName>
    <alternativeName>
        <fullName evidence="6">Peptidase M</fullName>
    </alternativeName>
</protein>
<feature type="region of interest" description="Disordered" evidence="8">
    <location>
        <begin position="227"/>
        <end position="249"/>
    </location>
</feature>
<comment type="catalytic activity">
    <reaction evidence="6 7">
        <text>Release of N-terminal amino acids, preferentially methionine, from peptides and arylamides.</text>
        <dbReference type="EC" id="3.4.11.18"/>
    </reaction>
</comment>
<feature type="binding site" evidence="6">
    <location>
        <position position="94"/>
    </location>
    <ligand>
        <name>a divalent metal cation</name>
        <dbReference type="ChEBI" id="CHEBI:60240"/>
        <label>2</label>
        <note>catalytic</note>
    </ligand>
</feature>
<gene>
    <name evidence="6" type="primary">map</name>
    <name evidence="10" type="ORF">OZSIB_1420</name>
</gene>
<evidence type="ECO:0000313" key="11">
    <source>
        <dbReference type="Proteomes" id="UP000252355"/>
    </source>
</evidence>
<comment type="caution">
    <text evidence="10">The sequence shown here is derived from an EMBL/GenBank/DDBJ whole genome shotgun (WGS) entry which is preliminary data.</text>
</comment>
<evidence type="ECO:0000256" key="5">
    <source>
        <dbReference type="ARBA" id="ARBA00022801"/>
    </source>
</evidence>
<evidence type="ECO:0000256" key="8">
    <source>
        <dbReference type="SAM" id="MobiDB-lite"/>
    </source>
</evidence>
<dbReference type="NCBIfam" id="TIGR00500">
    <property type="entry name" value="met_pdase_I"/>
    <property type="match status" value="1"/>
</dbReference>
<dbReference type="GO" id="GO:0070006">
    <property type="term" value="F:metalloaminopeptidase activity"/>
    <property type="evidence" value="ECO:0007669"/>
    <property type="project" value="UniProtKB-UniRule"/>
</dbReference>
<feature type="binding site" evidence="6">
    <location>
        <position position="157"/>
    </location>
    <ligand>
        <name>a divalent metal cation</name>
        <dbReference type="ChEBI" id="CHEBI:60240"/>
        <label>2</label>
        <note>catalytic</note>
    </ligand>
</feature>
<comment type="cofactor">
    <cofactor evidence="6">
        <name>Co(2+)</name>
        <dbReference type="ChEBI" id="CHEBI:48828"/>
    </cofactor>
    <cofactor evidence="6">
        <name>Zn(2+)</name>
        <dbReference type="ChEBI" id="CHEBI:29105"/>
    </cofactor>
    <cofactor evidence="6">
        <name>Mn(2+)</name>
        <dbReference type="ChEBI" id="CHEBI:29035"/>
    </cofactor>
    <cofactor evidence="6">
        <name>Fe(2+)</name>
        <dbReference type="ChEBI" id="CHEBI:29033"/>
    </cofactor>
    <text evidence="6">Binds 2 divalent metal cations per subunit. Has a high-affinity and a low affinity metal-binding site. The true nature of the physiological cofactor is under debate. The enzyme is active with cobalt, zinc, manganese or divalent iron ions. Most likely, methionine aminopeptidases function as mononuclear Fe(2+)-metalloproteases under physiological conditions, and the catalytically relevant metal-binding site has been assigned to the histidine-containing high-affinity site.</text>
</comment>
<reference evidence="10 11" key="1">
    <citation type="submission" date="2018-05" db="EMBL/GenBank/DDBJ databases">
        <title>A metagenomic window into the 2 km-deep terrestrial subsurface aquifer revealed taxonomically and functionally diverse microbial community comprising novel uncultured bacterial lineages.</title>
        <authorList>
            <person name="Kadnikov V.V."/>
            <person name="Mardanov A.V."/>
            <person name="Beletsky A.V."/>
            <person name="Banks D."/>
            <person name="Pimenov N.V."/>
            <person name="Frank Y.A."/>
            <person name="Karnachuk O.V."/>
            <person name="Ravin N.V."/>
        </authorList>
    </citation>
    <scope>NUCLEOTIDE SEQUENCE [LARGE SCALE GENOMIC DNA]</scope>
    <source>
        <strain evidence="10">BY5</strain>
    </source>
</reference>
<dbReference type="PRINTS" id="PR00599">
    <property type="entry name" value="MAPEPTIDASE"/>
</dbReference>